<dbReference type="PANTHER" id="PTHR46957:SF10">
    <property type="entry name" value="PROTEIN TYROSINE PHOSPHATASE, RECEPTOR TYPE, H"/>
    <property type="match status" value="1"/>
</dbReference>
<feature type="domain" description="Fibronectin type-III" evidence="2">
    <location>
        <begin position="459"/>
        <end position="544"/>
    </location>
</feature>
<feature type="domain" description="Fibronectin type-III" evidence="2">
    <location>
        <begin position="893"/>
        <end position="980"/>
    </location>
</feature>
<feature type="domain" description="Fibronectin type-III" evidence="2">
    <location>
        <begin position="1415"/>
        <end position="1502"/>
    </location>
</feature>
<feature type="domain" description="Fibronectin type-III" evidence="2">
    <location>
        <begin position="285"/>
        <end position="370"/>
    </location>
</feature>
<feature type="domain" description="Fibronectin type-III" evidence="2">
    <location>
        <begin position="2894"/>
        <end position="2981"/>
    </location>
</feature>
<feature type="domain" description="Fibronectin type-III" evidence="2">
    <location>
        <begin position="1067"/>
        <end position="1154"/>
    </location>
</feature>
<sequence>MEEQTAGADTYTSTAAYRSVPAAVENVIIENITTNSVLLIWQTPEGNRSSYELEVLGDSASVVSLNSNDTSYLVDQLIPGNFYTFNVYAKAGNGLTGGIAENYTYTVPAAVENVIIENITTNSVLLIWQTPEGNRSSYELEVLGDSSSVVSLNSNDTSYLVDQLIPGNFYTFNIYAKGGNGLTGGIAENYTFTVPAAVENVIIENITTNSVLLIWQTPEGNRSSYELEVLGDSSSVVSLNSNDTSYLVDQLIPGNFYTFNVYAKAGNGLTGGIAENYTFTVPAAVENVIIENITTNSVLLIWQTPEGNRSSYELEVLGDSSSVVSLNSNDTSYLVDQLIPGNFYTFNIYAKAGNGLTGGIAENYTYTVPAAVENVIIENITTNSVLLIWQTPEGNRSSYELEVLGDSSSVVSLNSNDTSYLVDQLIPGNFYTFNIYAKGGNGLTGGIAENYTFTVPAAVENVIIENITTNSVLLIWQTPEGNRSSYELEVLGDSSSVVSLNSNDTSYLVDQLIPGNFYTFNIYAKAGNGLTGGIAENYTYTVPAAVENVIIENITTNSVLLIWQTPEGNRSSYELEVLGDSSSVVSLNSNDTSYLVDQLIPGNFYTFNIYAKGGNGLTGGIAENYTFTVPAAVENVIIENITTNSVLLIWQTPEGNRSSYELEVLGDSSSVVSLNSNDTSYLVDQLIPGNFYTFNIYAKAGNGLTGGIAENYTYTVPAAVENVIIENITTNSVLLIWQTPEGNRSSYELEVLGDSSSVVSLNSNDTSYLVDQLIPGNFYTFNVYAKAGNGLTGGIAENYTFTVPAAVENVIIENITTNSVLLIWQTPEGNRSSYELEVLGDSSSVVSLNSNDTSYLVDQLIPGNFYTFNIYAKAGNGLTGGIAENYTYTVPAAVENVIIENITTNSVLLIWQTPEGNRSSYELEVLGDSSSVVSLNSNDTSYLVDQLIPGNFYTFNIYAKGGNGLTGGIAENYTFTVPAAVENVIIENITTNSVLLIWQTPEGNRSSYELEVLGDSSSVVSLNSNDTSYLVDQLIPGNFYTFNIYAKAGNGLTGGIAENYTYTVPAAVENVIIENITTNSVLLIWQTPEGNRSSYELEVLGDSSSVVSLNSNDTSYLVDQLIPGNFYTFNVYAKAGNGLTGGIAENYTFTVPAAVENVIIENITTNSVLLIWQTPEGNRSSYELEVLGDSSSVVSLNSNDTSYLVDQLIPGNFYTFNIYAKAGNGLTGGIAENYTFTVPAAVENVIIENITTNSVLLIWQTPEGNRSSYELEVLGDSSSVVSLNSNDTSYLVDQLIPGNFYTFNIYAKGGNGLTGGIAENYTFTVPAAVENVIIENITTNSVLLIWLTPEGNRSSYELEVLGDSSSVVSLNSNDTSYLVDQLIPGNFYTFNVYAKAGNGLTGGIAENYTYTVPAAVENVIIENITTNSVLLIWQTPEGNRSSYELEVLGDSASVVSINSNDTSYLVDQLIPGNFYTFNVYAKAGNGLTGGIAENYTYTVPAAVENVIIENITTNSVLLIWQTPEGNRSSYELEVLGDSSSVVSLNSNDTSYLVDQLIPGNFYTFNVYAKAGNGLTGGIAENYTYTVPAAVENVIIENITTNSVLLIWQTPEGNRSSYELEVLGNSSSVVSLNSNDTSYLVDQLIPGNFYTFNIYAKGGNGLTGGIAENYTFTVSAAVENVIIENITTNSVLLIWQTPEGNRSSYELEVLGDSASVVSLNSNDTSYLVDQLIPGNFYTFNFYAKAGNGLTGGIAENYTYTVPAAVENVIIENITTNSVLLIWQTPEGNRSSYELEVLGDSSSVVSLNSNDTSYLVDQLIPGNFYTFNVYAKAGNGLTGGIAENYTFTVPAAVENVIIENITTNSVLLIWQTPEGNRSSYELEVLGDSSSVVSLNSNDTSYLVDQLIPGNFYTFNFYAKAGNGLTGGIAENYTYTVPAAVENVIIENITTNSVLLIWQTPEGNRSSYELEVLGDSSSVVSLNSNDTSYLVDQLIPGNFYTFNVYAKAGNGLTGGIAENYTFTVPAAVENVIIENITTNSVLLIWQTPEGNRSSYELEVLGDSASVVSINSNDTSYLVDQLIPGNFYTFNVYAKAGNGLTGGIAENYTYTVPAAVENVIIENITTNSVLLIWQTPEGNRSSYELEVLGDSSSVVSLNSNDTSYLVDQLIPGNFYTFNIYAKGGNGLTGGIAENYTFTVPAAVENVIIENITTNSVLLIWQTPEGNRSSYELEVLGDSSSVVSLNSNDTSYLVDQLIPGNFYTFNIYAKAGNGLTGGIAENYTYTVPAAVENVIIENITTNSVLLIWQTPEGNRSSYELEVLGDSSSVVSLNSNDTSYLVDQLIPGNFYTFNVYAKAGNGLTGGIAENYTFTVPAAVENVIIENITTNSVLLIWQTPEGNRSSYELEVLGDSSSVVSLNSNDTSYLVDQLIPGNFYTFNIYAKAGNGLTGGIAENYTFTVPAAVENVIIENITTNSVLLIWQTPEGNRSSYELEVLGDSSSVVSLNSNDTSYLVDQLIPGNFYTFNIYAKAGNGLTGGIAENYTFTVPAAVENVIIENITTNSVLLIWQTPEGNRSSYELEVLGDSSSVVSLNSNDTSYLVDQLIPGNFYTFNIYAKAGNGLTGGIAENYTFTVPAAVENVIIENITTNSVLLIWQTPEGNRSSYELEVLGDSASVVSLNSNDTSYLVDQLIPGNFYTFNVYAKAGNGLTGGIAENYTYTVPAAVENVIIENITTNSVLLIWQTPEGNRSSYELEVLGDSSSVVSLNSNDTSYLVDQLIPGNFYTFNVYAKAGNGLTGGIAENYTFTVPAAVENVIIENITTNSVLLIWQTPEGNRSSYELEVLGDSSSVVSLNSNDTSYLVDQLIPGNFYTFNIYAKAGNGLTGGIAENYTYTVPAAVENVIIENITTNSVLLIWQTPEGNRSSYELEVLGDSSSVVSLNSNDTSYLVDQLIPGNFYTFNVYAKAGNGLTGGIAENYTFTVPAAVENVIIENITTNSVLLIWQTPEGNRSSYELEVLGDSSSVVSLNSNDTSYLVDQLIPGNFYTFNIYAKAGNGLTGGIAENYTYTVPAAVENVIIENITTNSVLLIWQTPEGNRSSYELEVLGDSSSVVSLNSNDTSYLVDQLIPGNFYTFNFYAKAGNGLTGGIAENYTYTVPSAVENVIIENITTNSVLLIWQTPEGNRSSYELEVLGDSSSIVSLNSNDTSYLVDQLIPGYFYTFNIYAKAGNGLTGGIAENYTFTGIMFDSRPVVKRRGNRNQRKKQPIPVGRRLLRKPTRSAAPRQLRSPSPPACHAISPS</sequence>
<proteinExistence type="predicted"/>
<feature type="domain" description="Fibronectin type-III" evidence="2">
    <location>
        <begin position="2982"/>
        <end position="3067"/>
    </location>
</feature>
<dbReference type="PROSITE" id="PS50853">
    <property type="entry name" value="FN3"/>
    <property type="match status" value="32"/>
</dbReference>
<feature type="domain" description="Fibronectin type-III" evidence="2">
    <location>
        <begin position="1241"/>
        <end position="1328"/>
    </location>
</feature>
<dbReference type="Pfam" id="PF00041">
    <property type="entry name" value="fn3"/>
    <property type="match status" value="37"/>
</dbReference>
<feature type="domain" description="Fibronectin type-III" evidence="2">
    <location>
        <begin position="2199"/>
        <end position="2284"/>
    </location>
</feature>
<feature type="region of interest" description="Disordered" evidence="1">
    <location>
        <begin position="3250"/>
        <end position="3295"/>
    </location>
</feature>
<evidence type="ECO:0000313" key="3">
    <source>
        <dbReference type="EMBL" id="CAH2312178.1"/>
    </source>
</evidence>
<keyword evidence="4" id="KW-1185">Reference proteome</keyword>
<gene>
    <name evidence="3" type="ORF">PECUL_23A046713</name>
</gene>
<feature type="domain" description="Fibronectin type-III" evidence="2">
    <location>
        <begin position="1589"/>
        <end position="1676"/>
    </location>
</feature>
<dbReference type="InterPro" id="IPR050713">
    <property type="entry name" value="RTP_Phos/Ushers"/>
</dbReference>
<evidence type="ECO:0000313" key="4">
    <source>
        <dbReference type="Proteomes" id="UP001295444"/>
    </source>
</evidence>
<accession>A0AAD1WKP7</accession>
<feature type="domain" description="Fibronectin type-III" evidence="2">
    <location>
        <begin position="633"/>
        <end position="718"/>
    </location>
</feature>
<organism evidence="3 4">
    <name type="scientific">Pelobates cultripes</name>
    <name type="common">Western spadefoot toad</name>
    <dbReference type="NCBI Taxonomy" id="61616"/>
    <lineage>
        <taxon>Eukaryota</taxon>
        <taxon>Metazoa</taxon>
        <taxon>Chordata</taxon>
        <taxon>Craniata</taxon>
        <taxon>Vertebrata</taxon>
        <taxon>Euteleostomi</taxon>
        <taxon>Amphibia</taxon>
        <taxon>Batrachia</taxon>
        <taxon>Anura</taxon>
        <taxon>Pelobatoidea</taxon>
        <taxon>Pelobatidae</taxon>
        <taxon>Pelobates</taxon>
    </lineage>
</organism>
<dbReference type="InterPro" id="IPR003961">
    <property type="entry name" value="FN3_dom"/>
</dbReference>
<dbReference type="SUPFAM" id="SSF49265">
    <property type="entry name" value="Fibronectin type III"/>
    <property type="match status" value="19"/>
</dbReference>
<dbReference type="EMBL" id="OW240919">
    <property type="protein sequence ID" value="CAH2312178.1"/>
    <property type="molecule type" value="Genomic_DNA"/>
</dbReference>
<feature type="domain" description="Fibronectin type-III" evidence="2">
    <location>
        <begin position="2720"/>
        <end position="2807"/>
    </location>
</feature>
<feature type="domain" description="Fibronectin type-III" evidence="2">
    <location>
        <begin position="2025"/>
        <end position="2110"/>
    </location>
</feature>
<feature type="domain" description="Fibronectin type-III" evidence="2">
    <location>
        <begin position="2111"/>
        <end position="2198"/>
    </location>
</feature>
<protein>
    <submittedName>
        <fullName evidence="3">Receptor-type tyrosine- phosphatase beta-like isoform X1</fullName>
    </submittedName>
</protein>
<name>A0AAD1WKP7_PELCU</name>
<feature type="domain" description="Fibronectin type-III" evidence="2">
    <location>
        <begin position="3068"/>
        <end position="3155"/>
    </location>
</feature>
<feature type="domain" description="Fibronectin type-III" evidence="2">
    <location>
        <begin position="719"/>
        <end position="806"/>
    </location>
</feature>
<dbReference type="CDD" id="cd00063">
    <property type="entry name" value="FN3"/>
    <property type="match status" value="37"/>
</dbReference>
<dbReference type="InterPro" id="IPR013783">
    <property type="entry name" value="Ig-like_fold"/>
</dbReference>
<feature type="domain" description="Fibronectin type-III" evidence="2">
    <location>
        <begin position="807"/>
        <end position="892"/>
    </location>
</feature>
<feature type="domain" description="Fibronectin type-III" evidence="2">
    <location>
        <begin position="23"/>
        <end position="110"/>
    </location>
</feature>
<feature type="domain" description="Fibronectin type-III" evidence="2">
    <location>
        <begin position="371"/>
        <end position="458"/>
    </location>
</feature>
<feature type="compositionally biased region" description="Basic residues" evidence="1">
    <location>
        <begin position="3250"/>
        <end position="3260"/>
    </location>
</feature>
<feature type="domain" description="Fibronectin type-III" evidence="2">
    <location>
        <begin position="3156"/>
        <end position="3243"/>
    </location>
</feature>
<feature type="domain" description="Fibronectin type-III" evidence="2">
    <location>
        <begin position="1937"/>
        <end position="2024"/>
    </location>
</feature>
<feature type="domain" description="Fibronectin type-III" evidence="2">
    <location>
        <begin position="2633"/>
        <end position="2719"/>
    </location>
</feature>
<evidence type="ECO:0000256" key="1">
    <source>
        <dbReference type="SAM" id="MobiDB-lite"/>
    </source>
</evidence>
<feature type="domain" description="Fibronectin type-III" evidence="2">
    <location>
        <begin position="981"/>
        <end position="1066"/>
    </location>
</feature>
<feature type="domain" description="Fibronectin type-III" evidence="2">
    <location>
        <begin position="2808"/>
        <end position="2893"/>
    </location>
</feature>
<feature type="domain" description="Fibronectin type-III" evidence="2">
    <location>
        <begin position="2459"/>
        <end position="2546"/>
    </location>
</feature>
<evidence type="ECO:0000259" key="2">
    <source>
        <dbReference type="PROSITE" id="PS50853"/>
    </source>
</evidence>
<feature type="domain" description="Fibronectin type-III" evidence="2">
    <location>
        <begin position="197"/>
        <end position="284"/>
    </location>
</feature>
<dbReference type="Gene3D" id="2.60.40.10">
    <property type="entry name" value="Immunoglobulins"/>
    <property type="match status" value="37"/>
</dbReference>
<feature type="domain" description="Fibronectin type-III" evidence="2">
    <location>
        <begin position="1503"/>
        <end position="1588"/>
    </location>
</feature>
<feature type="domain" description="Fibronectin type-III" evidence="2">
    <location>
        <begin position="2285"/>
        <end position="2372"/>
    </location>
</feature>
<keyword evidence="3" id="KW-0675">Receptor</keyword>
<dbReference type="InterPro" id="IPR036116">
    <property type="entry name" value="FN3_sf"/>
</dbReference>
<feature type="domain" description="Fibronectin type-III" evidence="2">
    <location>
        <begin position="1329"/>
        <end position="1414"/>
    </location>
</feature>
<dbReference type="PANTHER" id="PTHR46957">
    <property type="entry name" value="CYTOKINE RECEPTOR"/>
    <property type="match status" value="1"/>
</dbReference>
<reference evidence="3" key="1">
    <citation type="submission" date="2022-03" db="EMBL/GenBank/DDBJ databases">
        <authorList>
            <person name="Alioto T."/>
            <person name="Alioto T."/>
            <person name="Gomez Garrido J."/>
        </authorList>
    </citation>
    <scope>NUCLEOTIDE SEQUENCE</scope>
</reference>
<dbReference type="GO" id="GO:0043235">
    <property type="term" value="C:receptor complex"/>
    <property type="evidence" value="ECO:0007669"/>
    <property type="project" value="TreeGrafter"/>
</dbReference>
<feature type="domain" description="Fibronectin type-III" evidence="2">
    <location>
        <begin position="1763"/>
        <end position="1850"/>
    </location>
</feature>
<feature type="domain" description="Fibronectin type-III" evidence="2">
    <location>
        <begin position="545"/>
        <end position="632"/>
    </location>
</feature>
<dbReference type="Proteomes" id="UP001295444">
    <property type="component" value="Chromosome 08"/>
</dbReference>
<dbReference type="SMART" id="SM00060">
    <property type="entry name" value="FN3"/>
    <property type="match status" value="37"/>
</dbReference>
<feature type="domain" description="Fibronectin type-III" evidence="2">
    <location>
        <begin position="111"/>
        <end position="196"/>
    </location>
</feature>